<dbReference type="Proteomes" id="UP000239649">
    <property type="component" value="Unassembled WGS sequence"/>
</dbReference>
<evidence type="ECO:0000256" key="3">
    <source>
        <dbReference type="ARBA" id="ARBA00022989"/>
    </source>
</evidence>
<evidence type="ECO:0000256" key="5">
    <source>
        <dbReference type="SAM" id="MobiDB-lite"/>
    </source>
</evidence>
<feature type="region of interest" description="Disordered" evidence="5">
    <location>
        <begin position="456"/>
        <end position="488"/>
    </location>
</feature>
<evidence type="ECO:0000256" key="6">
    <source>
        <dbReference type="SAM" id="Phobius"/>
    </source>
</evidence>
<comment type="subcellular location">
    <subcellularLocation>
        <location evidence="1">Membrane</location>
        <topology evidence="1">Multi-pass membrane protein</topology>
    </subcellularLocation>
</comment>
<dbReference type="GO" id="GO:0016020">
    <property type="term" value="C:membrane"/>
    <property type="evidence" value="ECO:0007669"/>
    <property type="project" value="UniProtKB-SubCell"/>
</dbReference>
<keyword evidence="3 6" id="KW-1133">Transmembrane helix</keyword>
<proteinExistence type="predicted"/>
<feature type="transmembrane region" description="Helical" evidence="6">
    <location>
        <begin position="47"/>
        <end position="70"/>
    </location>
</feature>
<evidence type="ECO:0000313" key="8">
    <source>
        <dbReference type="EMBL" id="PSC70308.1"/>
    </source>
</evidence>
<dbReference type="OrthoDB" id="18894at2759"/>
<protein>
    <submittedName>
        <fullName evidence="8">Sugar phosphate phosphate translocator</fullName>
    </submittedName>
</protein>
<evidence type="ECO:0000313" key="9">
    <source>
        <dbReference type="Proteomes" id="UP000239649"/>
    </source>
</evidence>
<reference evidence="8 9" key="1">
    <citation type="journal article" date="2018" name="Plant J.">
        <title>Genome sequences of Chlorella sorokiniana UTEX 1602 and Micractinium conductrix SAG 241.80: implications to maltose excretion by a green alga.</title>
        <authorList>
            <person name="Arriola M.B."/>
            <person name="Velmurugan N."/>
            <person name="Zhang Y."/>
            <person name="Plunkett M.H."/>
            <person name="Hondzo H."/>
            <person name="Barney B.M."/>
        </authorList>
    </citation>
    <scope>NUCLEOTIDE SEQUENCE [LARGE SCALE GENOMIC DNA]</scope>
    <source>
        <strain evidence="8 9">SAG 241.80</strain>
    </source>
</reference>
<feature type="transmembrane region" description="Helical" evidence="6">
    <location>
        <begin position="208"/>
        <end position="227"/>
    </location>
</feature>
<name>A0A2P6V897_9CHLO</name>
<dbReference type="Pfam" id="PF03151">
    <property type="entry name" value="TPT"/>
    <property type="match status" value="1"/>
</dbReference>
<dbReference type="InterPro" id="IPR050186">
    <property type="entry name" value="TPT_transporter"/>
</dbReference>
<feature type="transmembrane region" description="Helical" evidence="6">
    <location>
        <begin position="183"/>
        <end position="202"/>
    </location>
</feature>
<feature type="transmembrane region" description="Helical" evidence="6">
    <location>
        <begin position="82"/>
        <end position="101"/>
    </location>
</feature>
<evidence type="ECO:0000259" key="7">
    <source>
        <dbReference type="Pfam" id="PF03151"/>
    </source>
</evidence>
<feature type="transmembrane region" description="Helical" evidence="6">
    <location>
        <begin position="347"/>
        <end position="366"/>
    </location>
</feature>
<dbReference type="AlphaFoldDB" id="A0A2P6V897"/>
<dbReference type="EMBL" id="LHPF02000020">
    <property type="protein sequence ID" value="PSC70308.1"/>
    <property type="molecule type" value="Genomic_DNA"/>
</dbReference>
<evidence type="ECO:0000256" key="1">
    <source>
        <dbReference type="ARBA" id="ARBA00004141"/>
    </source>
</evidence>
<comment type="caution">
    <text evidence="8">The sequence shown here is derived from an EMBL/GenBank/DDBJ whole genome shotgun (WGS) entry which is preliminary data.</text>
</comment>
<feature type="transmembrane region" description="Helical" evidence="6">
    <location>
        <begin position="320"/>
        <end position="341"/>
    </location>
</feature>
<feature type="region of interest" description="Disordered" evidence="5">
    <location>
        <begin position="388"/>
        <end position="434"/>
    </location>
</feature>
<accession>A0A2P6V897</accession>
<organism evidence="8 9">
    <name type="scientific">Micractinium conductrix</name>
    <dbReference type="NCBI Taxonomy" id="554055"/>
    <lineage>
        <taxon>Eukaryota</taxon>
        <taxon>Viridiplantae</taxon>
        <taxon>Chlorophyta</taxon>
        <taxon>core chlorophytes</taxon>
        <taxon>Trebouxiophyceae</taxon>
        <taxon>Chlorellales</taxon>
        <taxon>Chlorellaceae</taxon>
        <taxon>Chlorella clade</taxon>
        <taxon>Micractinium</taxon>
    </lineage>
</organism>
<feature type="transmembrane region" description="Helical" evidence="6">
    <location>
        <begin position="282"/>
        <end position="308"/>
    </location>
</feature>
<sequence>MSFEQRGTGAAAAYRYSDAPAANEHDGGGLLQEPPLTRWQAFSRDPLMRAAAVNLALIVTWYFFSTLLSLFNKIVVGKEHGLFGMGAFPAPFLMSSCQFFFQHLIARAVLMSGLVGRKSDGSQSWQDYFRKVVPNGVATGLDIGFSNYSLVFITLSFYVMCKSTTPLFLLVFAIAWGIETPSWSLAAVVSVISAGLLLLVYGETQFHLVGFILVMTAAMLAGLRWTITQVLLQGGPGGGHGSKKHGGPVEVLYQLTPVMGLTLLLLSLGHERLWATLPASPYFATVGMTCVSVAIIFGGAFIAFMMVVAEFALIANTSALTFMVAGTFKEIVTVAAAVAFLGENFTWINAMGLLVLIAGVVLFNWLKYRKLKEELVSAPLPPAEAAAKLTSEDEVGGGGGGSGSEVEMNGAAFGGSGGGGTLSPTGRGGGGSGDHQVLMLGVREGFLLEDEQLLRETSPLTPGGSRAWRGSATGGGNGRLRGGGKHVA</sequence>
<dbReference type="PANTHER" id="PTHR11132">
    <property type="entry name" value="SOLUTE CARRIER FAMILY 35"/>
    <property type="match status" value="1"/>
</dbReference>
<feature type="transmembrane region" description="Helical" evidence="6">
    <location>
        <begin position="150"/>
        <end position="176"/>
    </location>
</feature>
<evidence type="ECO:0000256" key="4">
    <source>
        <dbReference type="ARBA" id="ARBA00023136"/>
    </source>
</evidence>
<evidence type="ECO:0000256" key="2">
    <source>
        <dbReference type="ARBA" id="ARBA00022692"/>
    </source>
</evidence>
<keyword evidence="4 6" id="KW-0472">Membrane</keyword>
<feature type="compositionally biased region" description="Gly residues" evidence="5">
    <location>
        <begin position="472"/>
        <end position="481"/>
    </location>
</feature>
<feature type="compositionally biased region" description="Gly residues" evidence="5">
    <location>
        <begin position="412"/>
        <end position="433"/>
    </location>
</feature>
<keyword evidence="2 6" id="KW-0812">Transmembrane</keyword>
<dbReference type="InterPro" id="IPR004853">
    <property type="entry name" value="Sugar_P_trans_dom"/>
</dbReference>
<gene>
    <name evidence="8" type="ORF">C2E20_6118</name>
</gene>
<feature type="domain" description="Sugar phosphate transporter" evidence="7">
    <location>
        <begin position="55"/>
        <end position="364"/>
    </location>
</feature>
<keyword evidence="9" id="KW-1185">Reference proteome</keyword>